<evidence type="ECO:0000256" key="1">
    <source>
        <dbReference type="PROSITE-ProRule" id="PRU00023"/>
    </source>
</evidence>
<dbReference type="PROSITE" id="PS50088">
    <property type="entry name" value="ANK_REPEAT"/>
    <property type="match status" value="5"/>
</dbReference>
<name>A0ABM1NIN7_NICVS</name>
<feature type="repeat" description="ANK" evidence="1">
    <location>
        <begin position="524"/>
        <end position="556"/>
    </location>
</feature>
<sequence length="808" mass="91406">MTSYDEDIQQNVFHQYFIENHPDLLQKVLQENWILCVPRSQSITDPVTTQDIFDHVLISNSELGEIKTLSGATIHLENNQLDSVRVLFKESVYLKGYKYLVYCIEHPLNLRNSECDRTNLEIHTFKDCVDFLCRETTGGTEILTKLTEICERFLEANENILYYTLGELRISVRELYDDCVLVTFCMNNLKSRCLRDFSLRNKIKLSVESIMENSLNGNVFKAVCTTTSRADAEFNKTVRNLQGMQLKDFCRTSVKCMYAIGNARCILGKLNSHMTILGKISCLKNTFELFSNNSESNLTSEDLLQLFAFLIIKLNINNWIANLVYLQEFSVSANFNSETNFLITTLEAAIEFIKSRSIFEMSCNLEVDNDLLNMIRVGDLDGVAGIFDGRKMRGGHQLCHPLCACDECEAAFNLKDSKARNCLHLACIYGHPHIVEFLLHKNVVDINEIDYSNSKPIHYAASFGHQNALLLLMHNGGDIDSPNDDGDSPLLLAAENGHENCVKALLFYAELKNTPIDVNRRNSSGDTALHLASNWGFLGIVNTLLQYHIDATIKNKRNQIALDLAHNFYVKDILLNSQKYEKIEDAKIVREKNANTKNLDHFKKTDLLLKAIENNDLQLCCFYLGIANPLVQTTTVNYCHPLCNCESCTELTPETQTRKQLVNINSTNCDGLTALHVAARFGRKEILRILLDSRADVNMVTHKSRYTPLHLACHQQRSSIVLELIQCGSCKIDATDSRGNTPLHSACSKNDPKIVNLLITQGGADIRIKNSEGKTALQIAKDKNLLKVMETIQKHDHINSDLVYSFET</sequence>
<feature type="repeat" description="ANK" evidence="1">
    <location>
        <begin position="670"/>
        <end position="702"/>
    </location>
</feature>
<evidence type="ECO:0000313" key="4">
    <source>
        <dbReference type="RefSeq" id="XP_017786687.1"/>
    </source>
</evidence>
<feature type="domain" description="VPS9" evidence="2">
    <location>
        <begin position="228"/>
        <end position="362"/>
    </location>
</feature>
<dbReference type="SMART" id="SM00248">
    <property type="entry name" value="ANK"/>
    <property type="match status" value="8"/>
</dbReference>
<dbReference type="Proteomes" id="UP000695000">
    <property type="component" value="Unplaced"/>
</dbReference>
<evidence type="ECO:0000259" key="2">
    <source>
        <dbReference type="PROSITE" id="PS51205"/>
    </source>
</evidence>
<dbReference type="Pfam" id="PF02204">
    <property type="entry name" value="VPS9"/>
    <property type="match status" value="1"/>
</dbReference>
<feature type="repeat" description="ANK" evidence="1">
    <location>
        <begin position="485"/>
        <end position="506"/>
    </location>
</feature>
<dbReference type="RefSeq" id="XP_017786687.1">
    <property type="nucleotide sequence ID" value="XM_017931198.1"/>
</dbReference>
<dbReference type="SUPFAM" id="SSF109993">
    <property type="entry name" value="VPS9 domain"/>
    <property type="match status" value="1"/>
</dbReference>
<proteinExistence type="predicted"/>
<dbReference type="InterPro" id="IPR036770">
    <property type="entry name" value="Ankyrin_rpt-contain_sf"/>
</dbReference>
<gene>
    <name evidence="4" type="primary">LOC108569591</name>
</gene>
<evidence type="ECO:0000313" key="3">
    <source>
        <dbReference type="Proteomes" id="UP000695000"/>
    </source>
</evidence>
<dbReference type="InterPro" id="IPR002110">
    <property type="entry name" value="Ankyrin_rpt"/>
</dbReference>
<dbReference type="GeneID" id="108569591"/>
<dbReference type="PANTHER" id="PTHR24170:SF2">
    <property type="entry name" value="ANKYRIN REPEAT DOMAIN-CONTAINING PROTEIN 27"/>
    <property type="match status" value="1"/>
</dbReference>
<dbReference type="InterPro" id="IPR003123">
    <property type="entry name" value="VPS9"/>
</dbReference>
<dbReference type="Pfam" id="PF12796">
    <property type="entry name" value="Ank_2"/>
    <property type="match status" value="2"/>
</dbReference>
<dbReference type="SUPFAM" id="SSF48403">
    <property type="entry name" value="Ankyrin repeat"/>
    <property type="match status" value="1"/>
</dbReference>
<dbReference type="PROSITE" id="PS51205">
    <property type="entry name" value="VPS9"/>
    <property type="match status" value="1"/>
</dbReference>
<dbReference type="Pfam" id="PF13857">
    <property type="entry name" value="Ank_5"/>
    <property type="match status" value="1"/>
</dbReference>
<accession>A0ABM1NIN7</accession>
<keyword evidence="1" id="KW-0040">ANK repeat</keyword>
<reference evidence="4" key="1">
    <citation type="submission" date="2025-08" db="UniProtKB">
        <authorList>
            <consortium name="RefSeq"/>
        </authorList>
    </citation>
    <scope>IDENTIFICATION</scope>
    <source>
        <tissue evidence="4">Whole Larva</tissue>
    </source>
</reference>
<dbReference type="Gene3D" id="1.20.1050.80">
    <property type="entry name" value="VPS9 domain"/>
    <property type="match status" value="1"/>
</dbReference>
<dbReference type="PROSITE" id="PS50297">
    <property type="entry name" value="ANK_REP_REGION"/>
    <property type="match status" value="5"/>
</dbReference>
<feature type="repeat" description="ANK" evidence="1">
    <location>
        <begin position="452"/>
        <end position="484"/>
    </location>
</feature>
<dbReference type="InterPro" id="IPR037191">
    <property type="entry name" value="VPS9_dom_sf"/>
</dbReference>
<protein>
    <submittedName>
        <fullName evidence="4">Ankyrin repeat domain-containing protein 27-like</fullName>
    </submittedName>
</protein>
<dbReference type="Gene3D" id="1.25.40.20">
    <property type="entry name" value="Ankyrin repeat-containing domain"/>
    <property type="match status" value="3"/>
</dbReference>
<organism evidence="3 4">
    <name type="scientific">Nicrophorus vespilloides</name>
    <name type="common">Boreal carrion beetle</name>
    <dbReference type="NCBI Taxonomy" id="110193"/>
    <lineage>
        <taxon>Eukaryota</taxon>
        <taxon>Metazoa</taxon>
        <taxon>Ecdysozoa</taxon>
        <taxon>Arthropoda</taxon>
        <taxon>Hexapoda</taxon>
        <taxon>Insecta</taxon>
        <taxon>Pterygota</taxon>
        <taxon>Neoptera</taxon>
        <taxon>Endopterygota</taxon>
        <taxon>Coleoptera</taxon>
        <taxon>Polyphaga</taxon>
        <taxon>Staphyliniformia</taxon>
        <taxon>Silphidae</taxon>
        <taxon>Nicrophorinae</taxon>
        <taxon>Nicrophorus</taxon>
    </lineage>
</organism>
<keyword evidence="3" id="KW-1185">Reference proteome</keyword>
<dbReference type="PANTHER" id="PTHR24170">
    <property type="entry name" value="ANKYRIN REPEAT DOMAIN-CONTAINING PROTEIN 27"/>
    <property type="match status" value="1"/>
</dbReference>
<dbReference type="Pfam" id="PF00023">
    <property type="entry name" value="Ank"/>
    <property type="match status" value="1"/>
</dbReference>
<dbReference type="InterPro" id="IPR051248">
    <property type="entry name" value="UPF0507/Ank_repeat_27"/>
</dbReference>
<feature type="repeat" description="ANK" evidence="1">
    <location>
        <begin position="738"/>
        <end position="771"/>
    </location>
</feature>